<organism evidence="1 2">
    <name type="scientific">Thelephora ganbajun</name>
    <name type="common">Ganba fungus</name>
    <dbReference type="NCBI Taxonomy" id="370292"/>
    <lineage>
        <taxon>Eukaryota</taxon>
        <taxon>Fungi</taxon>
        <taxon>Dikarya</taxon>
        <taxon>Basidiomycota</taxon>
        <taxon>Agaricomycotina</taxon>
        <taxon>Agaricomycetes</taxon>
        <taxon>Thelephorales</taxon>
        <taxon>Thelephoraceae</taxon>
        <taxon>Thelephora</taxon>
    </lineage>
</organism>
<dbReference type="Proteomes" id="UP000886501">
    <property type="component" value="Unassembled WGS sequence"/>
</dbReference>
<evidence type="ECO:0000313" key="2">
    <source>
        <dbReference type="Proteomes" id="UP000886501"/>
    </source>
</evidence>
<name>A0ACB6ZLT5_THEGA</name>
<reference evidence="1" key="1">
    <citation type="submission" date="2019-10" db="EMBL/GenBank/DDBJ databases">
        <authorList>
            <consortium name="DOE Joint Genome Institute"/>
            <person name="Kuo A."/>
            <person name="Miyauchi S."/>
            <person name="Kiss E."/>
            <person name="Drula E."/>
            <person name="Kohler A."/>
            <person name="Sanchez-Garcia M."/>
            <person name="Andreopoulos B."/>
            <person name="Barry K.W."/>
            <person name="Bonito G."/>
            <person name="Buee M."/>
            <person name="Carver A."/>
            <person name="Chen C."/>
            <person name="Cichocki N."/>
            <person name="Clum A."/>
            <person name="Culley D."/>
            <person name="Crous P.W."/>
            <person name="Fauchery L."/>
            <person name="Girlanda M."/>
            <person name="Hayes R."/>
            <person name="Keri Z."/>
            <person name="Labutti K."/>
            <person name="Lipzen A."/>
            <person name="Lombard V."/>
            <person name="Magnuson J."/>
            <person name="Maillard F."/>
            <person name="Morin E."/>
            <person name="Murat C."/>
            <person name="Nolan M."/>
            <person name="Ohm R."/>
            <person name="Pangilinan J."/>
            <person name="Pereira M."/>
            <person name="Perotto S."/>
            <person name="Peter M."/>
            <person name="Riley R."/>
            <person name="Sitrit Y."/>
            <person name="Stielow B."/>
            <person name="Szollosi G."/>
            <person name="Zifcakova L."/>
            <person name="Stursova M."/>
            <person name="Spatafora J.W."/>
            <person name="Tedersoo L."/>
            <person name="Vaario L.-M."/>
            <person name="Yamada A."/>
            <person name="Yan M."/>
            <person name="Wang P."/>
            <person name="Xu J."/>
            <person name="Bruns T."/>
            <person name="Baldrian P."/>
            <person name="Vilgalys R."/>
            <person name="Henrissat B."/>
            <person name="Grigoriev I.V."/>
            <person name="Hibbett D."/>
            <person name="Nagy L.G."/>
            <person name="Martin F.M."/>
        </authorList>
    </citation>
    <scope>NUCLEOTIDE SEQUENCE</scope>
    <source>
        <strain evidence="1">P2</strain>
    </source>
</reference>
<evidence type="ECO:0000313" key="1">
    <source>
        <dbReference type="EMBL" id="KAF9650740.1"/>
    </source>
</evidence>
<keyword evidence="2" id="KW-1185">Reference proteome</keyword>
<protein>
    <submittedName>
        <fullName evidence="1">Uncharacterized protein</fullName>
    </submittedName>
</protein>
<gene>
    <name evidence="1" type="ORF">BDM02DRAFT_3092706</name>
</gene>
<dbReference type="EMBL" id="MU117982">
    <property type="protein sequence ID" value="KAF9650740.1"/>
    <property type="molecule type" value="Genomic_DNA"/>
</dbReference>
<reference evidence="1" key="2">
    <citation type="journal article" date="2020" name="Nat. Commun.">
        <title>Large-scale genome sequencing of mycorrhizal fungi provides insights into the early evolution of symbiotic traits.</title>
        <authorList>
            <person name="Miyauchi S."/>
            <person name="Kiss E."/>
            <person name="Kuo A."/>
            <person name="Drula E."/>
            <person name="Kohler A."/>
            <person name="Sanchez-Garcia M."/>
            <person name="Morin E."/>
            <person name="Andreopoulos B."/>
            <person name="Barry K.W."/>
            <person name="Bonito G."/>
            <person name="Buee M."/>
            <person name="Carver A."/>
            <person name="Chen C."/>
            <person name="Cichocki N."/>
            <person name="Clum A."/>
            <person name="Culley D."/>
            <person name="Crous P.W."/>
            <person name="Fauchery L."/>
            <person name="Girlanda M."/>
            <person name="Hayes R.D."/>
            <person name="Keri Z."/>
            <person name="LaButti K."/>
            <person name="Lipzen A."/>
            <person name="Lombard V."/>
            <person name="Magnuson J."/>
            <person name="Maillard F."/>
            <person name="Murat C."/>
            <person name="Nolan M."/>
            <person name="Ohm R.A."/>
            <person name="Pangilinan J."/>
            <person name="Pereira M.F."/>
            <person name="Perotto S."/>
            <person name="Peter M."/>
            <person name="Pfister S."/>
            <person name="Riley R."/>
            <person name="Sitrit Y."/>
            <person name="Stielow J.B."/>
            <person name="Szollosi G."/>
            <person name="Zifcakova L."/>
            <person name="Stursova M."/>
            <person name="Spatafora J.W."/>
            <person name="Tedersoo L."/>
            <person name="Vaario L.M."/>
            <person name="Yamada A."/>
            <person name="Yan M."/>
            <person name="Wang P."/>
            <person name="Xu J."/>
            <person name="Bruns T."/>
            <person name="Baldrian P."/>
            <person name="Vilgalys R."/>
            <person name="Dunand C."/>
            <person name="Henrissat B."/>
            <person name="Grigoriev I.V."/>
            <person name="Hibbett D."/>
            <person name="Nagy L.G."/>
            <person name="Martin F.M."/>
        </authorList>
    </citation>
    <scope>NUCLEOTIDE SEQUENCE</scope>
    <source>
        <strain evidence="1">P2</strain>
    </source>
</reference>
<sequence length="446" mass="51584">MKDITSSSKNVRTSVYPRKRPSPHGISKSRGQNDSPLLYSSHPNIRKSPRNVKAEQMARKQREAQISALRREGIYLEEEYREEIRRYMHEMEQYTMCSAQSMDQQPEIRWHMRPCLVDFLVEIHFNFRLRPETLYLTLNIIDRYVSRRIVYVKHYQLVGCAALWIAAKFEDAKERVPSVQDLVQICRDTYDESAFIQMEQHVLSTIQWTLGHPTAEAWLRLICCGATPEGTRVQHITRFLMEITLFYREFVFYTPSAIAQASLTLARYLCGRPRQFYEETDECLEVVELLDTRLSKHVNDLSETLVKKYSYAFYSKASTFVVQYYLQGGRFARQPLVSLPMTPIRSKSSRSSITTPTSVSTCGSDYSDYMPMTPTSPIAPSLPSDDYASTFMMDSDKENYPSNATFEPAINKQRIDCAPEQYLPHDFVAYGRPALHNYNMSSPAVA</sequence>
<comment type="caution">
    <text evidence="1">The sequence shown here is derived from an EMBL/GenBank/DDBJ whole genome shotgun (WGS) entry which is preliminary data.</text>
</comment>
<proteinExistence type="predicted"/>
<accession>A0ACB6ZLT5</accession>